<dbReference type="GO" id="GO:0003993">
    <property type="term" value="F:acid phosphatase activity"/>
    <property type="evidence" value="ECO:0007669"/>
    <property type="project" value="UniProtKB-EC"/>
</dbReference>
<dbReference type="InterPro" id="IPR033379">
    <property type="entry name" value="Acid_Pase_AS"/>
</dbReference>
<sequence length="390" mass="44238">MIDLKMLPMKWHVVVALMIGVVALIIYAGENVATTNGKTLKLVHIIFRHGIRTPADTYPNDPYINDDLYPVGWGQITNEGKQQLYEHGRYLRNRYGAFLGDHYTPSEYYVQTTDVDRTKVSAQCINAGLWPPNAAQKWGALDWQPIPSNSEPLNQDDLLLVRRPCPKYHKELQRVINTTEISNRLRASQTLFADLTKHTGKRVKDFEDVQDIFTTLMSEEAYGLKLPPWTAEFYPKRILNATVFSYVLNAYNNNLNRLKGGVLVKKLIADWTAATSGGKRKASLFIGHDSTIVNLLSALKIWEPQLPGFAINVLFELSHNGTRDEYGVEIFLRNSTNVWDEPHRLTIPGCETFCPLPKLIELTKEVVPDDWDEECKIADAGYIPPTLRGP</sequence>
<dbReference type="PANTHER" id="PTHR11567">
    <property type="entry name" value="ACID PHOSPHATASE-RELATED"/>
    <property type="match status" value="1"/>
</dbReference>
<proteinExistence type="inferred from homology"/>
<protein>
    <recommendedName>
        <fullName evidence="4">Acid phosphatase</fullName>
    </recommendedName>
</protein>
<evidence type="ECO:0000313" key="3">
    <source>
        <dbReference type="EMBL" id="JAV92386.1"/>
    </source>
</evidence>
<dbReference type="PANTHER" id="PTHR11567:SF205">
    <property type="entry name" value="GH28721P-RELATED"/>
    <property type="match status" value="1"/>
</dbReference>
<comment type="similarity">
    <text evidence="2">Belongs to the histidine acid phosphatase family.</text>
</comment>
<reference evidence="3" key="1">
    <citation type="journal article" date="2016" name="Sci. Rep.">
        <title>Molecular characterization of firefly nuptial gifts: a multi-omics approach sheds light on postcopulatory sexual selection.</title>
        <authorList>
            <person name="Al-Wathiqui N."/>
            <person name="Fallon T.R."/>
            <person name="South A."/>
            <person name="Weng J.K."/>
            <person name="Lewis S.M."/>
        </authorList>
    </citation>
    <scope>NUCLEOTIDE SEQUENCE</scope>
</reference>
<dbReference type="InterPro" id="IPR000560">
    <property type="entry name" value="His_Pase_clade-2"/>
</dbReference>
<dbReference type="Pfam" id="PF00328">
    <property type="entry name" value="His_Phos_2"/>
    <property type="match status" value="1"/>
</dbReference>
<comment type="catalytic activity">
    <reaction evidence="1">
        <text>a phosphate monoester + H2O = an alcohol + phosphate</text>
        <dbReference type="Rhea" id="RHEA:15017"/>
        <dbReference type="ChEBI" id="CHEBI:15377"/>
        <dbReference type="ChEBI" id="CHEBI:30879"/>
        <dbReference type="ChEBI" id="CHEBI:43474"/>
        <dbReference type="ChEBI" id="CHEBI:67140"/>
        <dbReference type="EC" id="3.1.3.2"/>
    </reaction>
</comment>
<evidence type="ECO:0000256" key="2">
    <source>
        <dbReference type="ARBA" id="ARBA00005375"/>
    </source>
</evidence>
<dbReference type="InterPro" id="IPR029033">
    <property type="entry name" value="His_PPase_superfam"/>
</dbReference>
<dbReference type="EMBL" id="GEZM01013669">
    <property type="protein sequence ID" value="JAV92386.1"/>
    <property type="molecule type" value="Transcribed_RNA"/>
</dbReference>
<accession>A0A1Y1N7Z4</accession>
<dbReference type="SUPFAM" id="SSF53254">
    <property type="entry name" value="Phosphoglycerate mutase-like"/>
    <property type="match status" value="1"/>
</dbReference>
<evidence type="ECO:0008006" key="4">
    <source>
        <dbReference type="Google" id="ProtNLM"/>
    </source>
</evidence>
<dbReference type="Gene3D" id="3.40.50.1240">
    <property type="entry name" value="Phosphoglycerate mutase-like"/>
    <property type="match status" value="1"/>
</dbReference>
<dbReference type="PROSITE" id="PS00616">
    <property type="entry name" value="HIS_ACID_PHOSPHAT_1"/>
    <property type="match status" value="1"/>
</dbReference>
<evidence type="ECO:0000256" key="1">
    <source>
        <dbReference type="ARBA" id="ARBA00000032"/>
    </source>
</evidence>
<organism evidence="3">
    <name type="scientific">Photinus pyralis</name>
    <name type="common">Common eastern firefly</name>
    <name type="synonym">Lampyris pyralis</name>
    <dbReference type="NCBI Taxonomy" id="7054"/>
    <lineage>
        <taxon>Eukaryota</taxon>
        <taxon>Metazoa</taxon>
        <taxon>Ecdysozoa</taxon>
        <taxon>Arthropoda</taxon>
        <taxon>Hexapoda</taxon>
        <taxon>Insecta</taxon>
        <taxon>Pterygota</taxon>
        <taxon>Neoptera</taxon>
        <taxon>Endopterygota</taxon>
        <taxon>Coleoptera</taxon>
        <taxon>Polyphaga</taxon>
        <taxon>Elateriformia</taxon>
        <taxon>Elateroidea</taxon>
        <taxon>Lampyridae</taxon>
        <taxon>Lampyrinae</taxon>
        <taxon>Photinus</taxon>
    </lineage>
</organism>
<dbReference type="AlphaFoldDB" id="A0A1Y1N7Z4"/>
<name>A0A1Y1N7Z4_PHOPY</name>
<dbReference type="InterPro" id="IPR050645">
    <property type="entry name" value="Histidine_acid_phosphatase"/>
</dbReference>
<dbReference type="CDD" id="cd07061">
    <property type="entry name" value="HP_HAP_like"/>
    <property type="match status" value="1"/>
</dbReference>